<dbReference type="GO" id="GO:0022857">
    <property type="term" value="F:transmembrane transporter activity"/>
    <property type="evidence" value="ECO:0007669"/>
    <property type="project" value="TreeGrafter"/>
</dbReference>
<evidence type="ECO:0000256" key="7">
    <source>
        <dbReference type="ARBA" id="ARBA00022989"/>
    </source>
</evidence>
<keyword evidence="7" id="KW-1133">Transmembrane helix</keyword>
<organism evidence="12 13">
    <name type="scientific">Verruconis gallopava</name>
    <dbReference type="NCBI Taxonomy" id="253628"/>
    <lineage>
        <taxon>Eukaryota</taxon>
        <taxon>Fungi</taxon>
        <taxon>Dikarya</taxon>
        <taxon>Ascomycota</taxon>
        <taxon>Pezizomycotina</taxon>
        <taxon>Dothideomycetes</taxon>
        <taxon>Pleosporomycetidae</taxon>
        <taxon>Venturiales</taxon>
        <taxon>Sympoventuriaceae</taxon>
        <taxon>Verruconis</taxon>
    </lineage>
</organism>
<dbReference type="InterPro" id="IPR050567">
    <property type="entry name" value="Mitochondrial_Carrier"/>
</dbReference>
<dbReference type="EMBL" id="KN847538">
    <property type="protein sequence ID" value="KIW05231.1"/>
    <property type="molecule type" value="Genomic_DNA"/>
</dbReference>
<keyword evidence="9 10" id="KW-0472">Membrane</keyword>
<evidence type="ECO:0000256" key="3">
    <source>
        <dbReference type="ARBA" id="ARBA00022448"/>
    </source>
</evidence>
<dbReference type="InterPro" id="IPR002067">
    <property type="entry name" value="MCP"/>
</dbReference>
<keyword evidence="13" id="KW-1185">Reference proteome</keyword>
<dbReference type="InterPro" id="IPR018108">
    <property type="entry name" value="MCP_transmembrane"/>
</dbReference>
<keyword evidence="5" id="KW-0677">Repeat</keyword>
<evidence type="ECO:0000256" key="8">
    <source>
        <dbReference type="ARBA" id="ARBA00023128"/>
    </source>
</evidence>
<accession>A0A0D1XRA7</accession>
<dbReference type="OrthoDB" id="2382881at2759"/>
<protein>
    <recommendedName>
        <fullName evidence="14">Mitochondrial thiamine pyrophosphate carrier 1</fullName>
    </recommendedName>
</protein>
<evidence type="ECO:0000256" key="5">
    <source>
        <dbReference type="ARBA" id="ARBA00022737"/>
    </source>
</evidence>
<evidence type="ECO:0000313" key="12">
    <source>
        <dbReference type="EMBL" id="KIW05231.1"/>
    </source>
</evidence>
<reference evidence="12 13" key="1">
    <citation type="submission" date="2015-01" db="EMBL/GenBank/DDBJ databases">
        <title>The Genome Sequence of Ochroconis gallopava CBS43764.</title>
        <authorList>
            <consortium name="The Broad Institute Genomics Platform"/>
            <person name="Cuomo C."/>
            <person name="de Hoog S."/>
            <person name="Gorbushina A."/>
            <person name="Stielow B."/>
            <person name="Teixiera M."/>
            <person name="Abouelleil A."/>
            <person name="Chapman S.B."/>
            <person name="Priest M."/>
            <person name="Young S.K."/>
            <person name="Wortman J."/>
            <person name="Nusbaum C."/>
            <person name="Birren B."/>
        </authorList>
    </citation>
    <scope>NUCLEOTIDE SEQUENCE [LARGE SCALE GENOMIC DNA]</scope>
    <source>
        <strain evidence="12 13">CBS 43764</strain>
    </source>
</reference>
<dbReference type="GO" id="GO:0005743">
    <property type="term" value="C:mitochondrial inner membrane"/>
    <property type="evidence" value="ECO:0007669"/>
    <property type="project" value="UniProtKB-SubCell"/>
</dbReference>
<comment type="subcellular location">
    <subcellularLocation>
        <location evidence="1">Mitochondrion inner membrane</location>
        <topology evidence="1">Multi-pass membrane protein</topology>
    </subcellularLocation>
</comment>
<name>A0A0D1XRA7_9PEZI</name>
<dbReference type="Proteomes" id="UP000053259">
    <property type="component" value="Unassembled WGS sequence"/>
</dbReference>
<dbReference type="SUPFAM" id="SSF103506">
    <property type="entry name" value="Mitochondrial carrier"/>
    <property type="match status" value="1"/>
</dbReference>
<evidence type="ECO:0000256" key="9">
    <source>
        <dbReference type="ARBA" id="ARBA00023136"/>
    </source>
</evidence>
<dbReference type="PANTHER" id="PTHR45624">
    <property type="entry name" value="MITOCHONDRIAL BASIC AMINO ACIDS TRANSPORTER-RELATED"/>
    <property type="match status" value="1"/>
</dbReference>
<dbReference type="PRINTS" id="PR00926">
    <property type="entry name" value="MITOCARRIER"/>
</dbReference>
<dbReference type="InParanoid" id="A0A0D1XRA7"/>
<dbReference type="RefSeq" id="XP_016215100.1">
    <property type="nucleotide sequence ID" value="XM_016357011.1"/>
</dbReference>
<dbReference type="Pfam" id="PF00153">
    <property type="entry name" value="Mito_carr"/>
    <property type="match status" value="3"/>
</dbReference>
<evidence type="ECO:0000313" key="13">
    <source>
        <dbReference type="Proteomes" id="UP000053259"/>
    </source>
</evidence>
<keyword evidence="6" id="KW-0999">Mitochondrion inner membrane</keyword>
<dbReference type="VEuPathDB" id="FungiDB:PV09_03769"/>
<dbReference type="GeneID" id="27311742"/>
<dbReference type="AlphaFoldDB" id="A0A0D1XRA7"/>
<evidence type="ECO:0000256" key="4">
    <source>
        <dbReference type="ARBA" id="ARBA00022692"/>
    </source>
</evidence>
<sequence>MPLTPEQHRRPKKEDLPPWPKEFDQQLHWIWRVYRRDIATAAASATSIITTYPLDTIKTNMQTDPKYTSVANIAGRSRIFNSPTVQCCLDMFKRGGIREFYRGAIPPFFGVGIYRLLNMGAYRESKWAADNLVYAFTGVSPLAVVNTVGSKPTAHTVICFTVAGAMAGAASSVYTSPMELIKYAQQLAKKIAEEKTGQGMSQAEQRLRQSYGDQRSMIAIGKIIHKNFTWRGFYFGFKYHLVRDTFGGAFYFGTYEWVKHTLGPQQGREASHGLSVFFAGLTCGAVSSAVLMPYDTAKSRYQKECLSSVTRPTFPEYSWVRNLRANYPGFAITIARSGLTHGIFFFTYESIKRYIESESFGEAKKL</sequence>
<feature type="repeat" description="Solcar" evidence="10">
    <location>
        <begin position="31"/>
        <end position="128"/>
    </location>
</feature>
<keyword evidence="8" id="KW-0496">Mitochondrion</keyword>
<proteinExistence type="inferred from homology"/>
<dbReference type="STRING" id="253628.A0A0D1XRA7"/>
<dbReference type="PANTHER" id="PTHR45624:SF9">
    <property type="entry name" value="CARRIER PROTEIN, PUTATIVE (AFU_ORTHOLOGUE AFUA_4G06390)-RELATED"/>
    <property type="match status" value="1"/>
</dbReference>
<gene>
    <name evidence="12" type="ORF">PV09_03769</name>
</gene>
<feature type="repeat" description="Solcar" evidence="10">
    <location>
        <begin position="155"/>
        <end position="261"/>
    </location>
</feature>
<keyword evidence="4 10" id="KW-0812">Transmembrane</keyword>
<evidence type="ECO:0000256" key="1">
    <source>
        <dbReference type="ARBA" id="ARBA00004448"/>
    </source>
</evidence>
<dbReference type="InterPro" id="IPR023395">
    <property type="entry name" value="MCP_dom_sf"/>
</dbReference>
<evidence type="ECO:0000256" key="2">
    <source>
        <dbReference type="ARBA" id="ARBA00006375"/>
    </source>
</evidence>
<evidence type="ECO:0000256" key="10">
    <source>
        <dbReference type="PROSITE-ProRule" id="PRU00282"/>
    </source>
</evidence>
<dbReference type="HOGENOM" id="CLU_015166_4_0_1"/>
<keyword evidence="3 11" id="KW-0813">Transport</keyword>
<evidence type="ECO:0000256" key="11">
    <source>
        <dbReference type="RuleBase" id="RU000488"/>
    </source>
</evidence>
<evidence type="ECO:0008006" key="14">
    <source>
        <dbReference type="Google" id="ProtNLM"/>
    </source>
</evidence>
<dbReference type="PROSITE" id="PS50920">
    <property type="entry name" value="SOLCAR"/>
    <property type="match status" value="3"/>
</dbReference>
<feature type="repeat" description="Solcar" evidence="10">
    <location>
        <begin position="271"/>
        <end position="354"/>
    </location>
</feature>
<evidence type="ECO:0000256" key="6">
    <source>
        <dbReference type="ARBA" id="ARBA00022792"/>
    </source>
</evidence>
<dbReference type="Gene3D" id="1.50.40.10">
    <property type="entry name" value="Mitochondrial carrier domain"/>
    <property type="match status" value="1"/>
</dbReference>
<comment type="similarity">
    <text evidence="2 11">Belongs to the mitochondrial carrier (TC 2.A.29) family.</text>
</comment>